<sequence length="171" mass="18039">MLAVCTAAAIGLLIGPPLATPIMPAAAPMADVRPASSTLIADLLDDFGVQQDEQNKAILARKAALKQRIQDAEAQAAAEAEKAEKLQAERKAKAEAAAAVREAKKQADAAAAAQRRAEREAKEAVVAVKAGGSATNSRKEYGEVVRVNKQAERIAEREARGERAPSLFPQF</sequence>
<feature type="signal peptide" evidence="2">
    <location>
        <begin position="1"/>
        <end position="19"/>
    </location>
</feature>
<protein>
    <submittedName>
        <fullName evidence="3">Uncharacterized protein</fullName>
    </submittedName>
</protein>
<feature type="chain" id="PRO_5030576139" evidence="2">
    <location>
        <begin position="20"/>
        <end position="171"/>
    </location>
</feature>
<reference evidence="3" key="1">
    <citation type="submission" date="2021-01" db="EMBL/GenBank/DDBJ databases">
        <authorList>
            <person name="Corre E."/>
            <person name="Pelletier E."/>
            <person name="Niang G."/>
            <person name="Scheremetjew M."/>
            <person name="Finn R."/>
            <person name="Kale V."/>
            <person name="Holt S."/>
            <person name="Cochrane G."/>
            <person name="Meng A."/>
            <person name="Brown T."/>
            <person name="Cohen L."/>
        </authorList>
    </citation>
    <scope>NUCLEOTIDE SEQUENCE</scope>
    <source>
        <strain evidence="3">Fehren 1</strain>
    </source>
</reference>
<evidence type="ECO:0000256" key="1">
    <source>
        <dbReference type="SAM" id="Coils"/>
    </source>
</evidence>
<organism evidence="3">
    <name type="scientific">Favella ehrenbergii</name>
    <dbReference type="NCBI Taxonomy" id="182087"/>
    <lineage>
        <taxon>Eukaryota</taxon>
        <taxon>Sar</taxon>
        <taxon>Alveolata</taxon>
        <taxon>Ciliophora</taxon>
        <taxon>Intramacronucleata</taxon>
        <taxon>Spirotrichea</taxon>
        <taxon>Choreotrichia</taxon>
        <taxon>Tintinnida</taxon>
        <taxon>Xystonellidae</taxon>
        <taxon>Favella</taxon>
    </lineage>
</organism>
<evidence type="ECO:0000256" key="2">
    <source>
        <dbReference type="SAM" id="SignalP"/>
    </source>
</evidence>
<evidence type="ECO:0000313" key="3">
    <source>
        <dbReference type="EMBL" id="CAE0311325.1"/>
    </source>
</evidence>
<accession>A0A7S3I1M8</accession>
<keyword evidence="1" id="KW-0175">Coiled coil</keyword>
<name>A0A7S3I1M8_9SPIT</name>
<keyword evidence="2" id="KW-0732">Signal</keyword>
<dbReference type="EMBL" id="HBIE01020579">
    <property type="protein sequence ID" value="CAE0311325.1"/>
    <property type="molecule type" value="Transcribed_RNA"/>
</dbReference>
<gene>
    <name evidence="3" type="ORF">FEHR0123_LOCUS6244</name>
</gene>
<feature type="coiled-coil region" evidence="1">
    <location>
        <begin position="55"/>
        <end position="120"/>
    </location>
</feature>
<dbReference type="AlphaFoldDB" id="A0A7S3I1M8"/>
<proteinExistence type="predicted"/>